<organism evidence="1">
    <name type="scientific">marine metagenome</name>
    <dbReference type="NCBI Taxonomy" id="408172"/>
    <lineage>
        <taxon>unclassified sequences</taxon>
        <taxon>metagenomes</taxon>
        <taxon>ecological metagenomes</taxon>
    </lineage>
</organism>
<accession>A0A382CQJ2</accession>
<sequence length="265" mass="30742">MAKFLSEDELMEALKQTASNLRQEGKLEFKGFSQNSLNHYGNLMKNGLNLDSYHETKDTYHQEVKPQLLALMSDISDIISEFDSGFNDEPSKMIGNPCPHGNPRSYAWASMTRSGRDRRNDLQFFVSLKREFLRFGIYVGRKWGADRFNQVIRSIHSDSEHFMELIREARGSGYSLDTHRDDYVDDGSTMLLELNSRSPHVSIGEHGHFHLVRGISLSELRELKSEEVLDSALHAFVHTRRMYEFCLKKHVPLKFRLLEDINSRR</sequence>
<proteinExistence type="predicted"/>
<evidence type="ECO:0000313" key="1">
    <source>
        <dbReference type="EMBL" id="SVB28149.1"/>
    </source>
</evidence>
<dbReference type="AlphaFoldDB" id="A0A382CQJ2"/>
<name>A0A382CQJ2_9ZZZZ</name>
<dbReference type="EMBL" id="UINC01035557">
    <property type="protein sequence ID" value="SVB28149.1"/>
    <property type="molecule type" value="Genomic_DNA"/>
</dbReference>
<protein>
    <submittedName>
        <fullName evidence="1">Uncharacterized protein</fullName>
    </submittedName>
</protein>
<reference evidence="1" key="1">
    <citation type="submission" date="2018-05" db="EMBL/GenBank/DDBJ databases">
        <authorList>
            <person name="Lanie J.A."/>
            <person name="Ng W.-L."/>
            <person name="Kazmierczak K.M."/>
            <person name="Andrzejewski T.M."/>
            <person name="Davidsen T.M."/>
            <person name="Wayne K.J."/>
            <person name="Tettelin H."/>
            <person name="Glass J.I."/>
            <person name="Rusch D."/>
            <person name="Podicherti R."/>
            <person name="Tsui H.-C.T."/>
            <person name="Winkler M.E."/>
        </authorList>
    </citation>
    <scope>NUCLEOTIDE SEQUENCE</scope>
</reference>
<gene>
    <name evidence="1" type="ORF">METZ01_LOCUS181003</name>
</gene>